<sequence>MAHSFTRRDSSREFKRVVLVVVVVVGLFLIGFCVVTPVYWLLKRDLTHKVSCFCAPCDCTVQLDLPSPLSTLISDTFKDCGKHDPELKEEMEKDNADLLAEELHLLEIVANETLEHTRTLMKVAMRTSSQFQREAERCNARMETCEGARERAERLLTEERKLSDLWEKRARQLGWIQDGRVYT</sequence>
<comment type="caution">
    <text evidence="1">The sequence shown here is derived from an EMBL/GenBank/DDBJ whole genome shotgun (WGS) entry which is preliminary data.</text>
</comment>
<evidence type="ECO:0000313" key="1">
    <source>
        <dbReference type="EMBL" id="KAJ0013403.1"/>
    </source>
</evidence>
<protein>
    <submittedName>
        <fullName evidence="1">Uncharacterized protein</fullName>
    </submittedName>
</protein>
<dbReference type="EMBL" id="CM047748">
    <property type="protein sequence ID" value="KAJ0013403.1"/>
    <property type="molecule type" value="Genomic_DNA"/>
</dbReference>
<gene>
    <name evidence="1" type="ORF">Pint_19965</name>
</gene>
<dbReference type="Proteomes" id="UP001163603">
    <property type="component" value="Chromosome 13"/>
</dbReference>
<reference evidence="2" key="1">
    <citation type="journal article" date="2023" name="G3 (Bethesda)">
        <title>Genome assembly and association tests identify interacting loci associated with vigor, precocity, and sex in interspecific pistachio rootstocks.</title>
        <authorList>
            <person name="Palmer W."/>
            <person name="Jacygrad E."/>
            <person name="Sagayaradj S."/>
            <person name="Cavanaugh K."/>
            <person name="Han R."/>
            <person name="Bertier L."/>
            <person name="Beede B."/>
            <person name="Kafkas S."/>
            <person name="Golino D."/>
            <person name="Preece J."/>
            <person name="Michelmore R."/>
        </authorList>
    </citation>
    <scope>NUCLEOTIDE SEQUENCE [LARGE SCALE GENOMIC DNA]</scope>
</reference>
<name>A0ACC0X7Y4_9ROSI</name>
<accession>A0ACC0X7Y4</accession>
<keyword evidence="2" id="KW-1185">Reference proteome</keyword>
<organism evidence="1 2">
    <name type="scientific">Pistacia integerrima</name>
    <dbReference type="NCBI Taxonomy" id="434235"/>
    <lineage>
        <taxon>Eukaryota</taxon>
        <taxon>Viridiplantae</taxon>
        <taxon>Streptophyta</taxon>
        <taxon>Embryophyta</taxon>
        <taxon>Tracheophyta</taxon>
        <taxon>Spermatophyta</taxon>
        <taxon>Magnoliopsida</taxon>
        <taxon>eudicotyledons</taxon>
        <taxon>Gunneridae</taxon>
        <taxon>Pentapetalae</taxon>
        <taxon>rosids</taxon>
        <taxon>malvids</taxon>
        <taxon>Sapindales</taxon>
        <taxon>Anacardiaceae</taxon>
        <taxon>Pistacia</taxon>
    </lineage>
</organism>
<proteinExistence type="predicted"/>
<evidence type="ECO:0000313" key="2">
    <source>
        <dbReference type="Proteomes" id="UP001163603"/>
    </source>
</evidence>